<dbReference type="Proteomes" id="UP000030689">
    <property type="component" value="Unassembled WGS sequence"/>
</dbReference>
<dbReference type="Gene3D" id="3.30.160.20">
    <property type="match status" value="1"/>
</dbReference>
<dbReference type="STRING" id="72664.V4MTQ8"/>
<evidence type="ECO:0000313" key="2">
    <source>
        <dbReference type="Proteomes" id="UP000030689"/>
    </source>
</evidence>
<organism evidence="1 2">
    <name type="scientific">Eutrema salsugineum</name>
    <name type="common">Saltwater cress</name>
    <name type="synonym">Sisymbrium salsugineum</name>
    <dbReference type="NCBI Taxonomy" id="72664"/>
    <lineage>
        <taxon>Eukaryota</taxon>
        <taxon>Viridiplantae</taxon>
        <taxon>Streptophyta</taxon>
        <taxon>Embryophyta</taxon>
        <taxon>Tracheophyta</taxon>
        <taxon>Spermatophyta</taxon>
        <taxon>Magnoliopsida</taxon>
        <taxon>eudicotyledons</taxon>
        <taxon>Gunneridae</taxon>
        <taxon>Pentapetalae</taxon>
        <taxon>rosids</taxon>
        <taxon>malvids</taxon>
        <taxon>Brassicales</taxon>
        <taxon>Brassicaceae</taxon>
        <taxon>Eutremeae</taxon>
        <taxon>Eutrema</taxon>
    </lineage>
</organism>
<feature type="non-terminal residue" evidence="1">
    <location>
        <position position="1"/>
    </location>
</feature>
<reference evidence="1 2" key="1">
    <citation type="journal article" date="2013" name="Front. Plant Sci.">
        <title>The Reference Genome of the Halophytic Plant Eutrema salsugineum.</title>
        <authorList>
            <person name="Yang R."/>
            <person name="Jarvis D.E."/>
            <person name="Chen H."/>
            <person name="Beilstein M.A."/>
            <person name="Grimwood J."/>
            <person name="Jenkins J."/>
            <person name="Shu S."/>
            <person name="Prochnik S."/>
            <person name="Xin M."/>
            <person name="Ma C."/>
            <person name="Schmutz J."/>
            <person name="Wing R.A."/>
            <person name="Mitchell-Olds T."/>
            <person name="Schumaker K.S."/>
            <person name="Wang X."/>
        </authorList>
    </citation>
    <scope>NUCLEOTIDE SEQUENCE [LARGE SCALE GENOMIC DNA]</scope>
</reference>
<sequence>GTQKVSAKEQLYKLCGVRHWKAPVYECDGPCDMKLFTVKATVEIKVDSGITVLECFGEPHNKKKIASEQAAEAALWFLKNVGLTLQTEEASGRRRKTKPLQ</sequence>
<gene>
    <name evidence="1" type="ORF">EUTSA_v10009652mg</name>
</gene>
<proteinExistence type="predicted"/>
<dbReference type="OMA" id="AFECCED"/>
<dbReference type="AlphaFoldDB" id="V4MTQ8"/>
<protein>
    <recommendedName>
        <fullName evidence="3">DRBM domain-containing protein</fullName>
    </recommendedName>
</protein>
<name>V4MTQ8_EUTSA</name>
<dbReference type="Pfam" id="PF14709">
    <property type="entry name" value="DND1_DSRM"/>
    <property type="match status" value="1"/>
</dbReference>
<dbReference type="Gramene" id="ESQ35226">
    <property type="protein sequence ID" value="ESQ35226"/>
    <property type="gene ID" value="EUTSA_v10009652mg"/>
</dbReference>
<dbReference type="SUPFAM" id="SSF54768">
    <property type="entry name" value="dsRNA-binding domain-like"/>
    <property type="match status" value="1"/>
</dbReference>
<dbReference type="EMBL" id="KI517683">
    <property type="protein sequence ID" value="ESQ35226.1"/>
    <property type="molecule type" value="Genomic_DNA"/>
</dbReference>
<keyword evidence="2" id="KW-1185">Reference proteome</keyword>
<evidence type="ECO:0008006" key="3">
    <source>
        <dbReference type="Google" id="ProtNLM"/>
    </source>
</evidence>
<dbReference type="KEGG" id="eus:EUTSA_v10009652mg"/>
<evidence type="ECO:0000313" key="1">
    <source>
        <dbReference type="EMBL" id="ESQ35226.1"/>
    </source>
</evidence>
<accession>V4MTQ8</accession>